<dbReference type="Pfam" id="PF01135">
    <property type="entry name" value="PCMT"/>
    <property type="match status" value="1"/>
</dbReference>
<comment type="subcellular location">
    <subcellularLocation>
        <location evidence="1">Cytoplasm</location>
    </subcellularLocation>
</comment>
<evidence type="ECO:0000313" key="12">
    <source>
        <dbReference type="EMBL" id="QUX23254.1"/>
    </source>
</evidence>
<evidence type="ECO:0000256" key="4">
    <source>
        <dbReference type="ARBA" id="ARBA00013346"/>
    </source>
</evidence>
<keyword evidence="13" id="KW-1185">Reference proteome</keyword>
<dbReference type="CDD" id="cd02440">
    <property type="entry name" value="AdoMet_MTases"/>
    <property type="match status" value="1"/>
</dbReference>
<evidence type="ECO:0000256" key="6">
    <source>
        <dbReference type="ARBA" id="ARBA00022603"/>
    </source>
</evidence>
<evidence type="ECO:0000256" key="10">
    <source>
        <dbReference type="ARBA" id="ARBA00031323"/>
    </source>
</evidence>
<dbReference type="PANTHER" id="PTHR11579:SF0">
    <property type="entry name" value="PROTEIN-L-ISOASPARTATE(D-ASPARTATE) O-METHYLTRANSFERASE"/>
    <property type="match status" value="1"/>
</dbReference>
<sequence length="338" mass="35631">MEYGSAVRSASAAVDEDLYTRGPDGGLVTQSTAASAIAEALERSDVRPGMRVLEIGTGSGFSGALLSELVGAAGEVVSVEVMADLGARAADLHRAQGRNNVVTVVGDGLLGAPGHGRFDRVVAWARPELLPEAWVAQAVPGAVLVLPVDVTERAKTGMMLRARVDGDGTPQGEAFFEGGYVELHAEVLDQWWVPPRGVDALVRHEGAAWWLSAGWASGDREAAERVLRKLAAEGARTPLLAEDEGPRGIAPYLYATRAEELCTVGAEGLGWGIGYADRQGAAVFTPGAGEVLHTGDGSALLRLRQWVADWREAGRPGHPDLVPVLSRVEGGRRVRARL</sequence>
<reference evidence="12 13" key="1">
    <citation type="submission" date="2021-05" db="EMBL/GenBank/DDBJ databases">
        <title>Direct Submission.</title>
        <authorList>
            <person name="Li K."/>
            <person name="Gao J."/>
        </authorList>
    </citation>
    <scope>NUCLEOTIDE SEQUENCE [LARGE SCALE GENOMIC DNA]</scope>
    <source>
        <strain evidence="12 13">Mg02</strain>
    </source>
</reference>
<keyword evidence="7" id="KW-0808">Transferase</keyword>
<protein>
    <recommendedName>
        <fullName evidence="4">Protein-L-isoaspartate O-methyltransferase</fullName>
        <ecNumber evidence="3">2.1.1.77</ecNumber>
    </recommendedName>
    <alternativeName>
        <fullName evidence="11">L-isoaspartyl protein carboxyl methyltransferase</fullName>
    </alternativeName>
    <alternativeName>
        <fullName evidence="9">Protein L-isoaspartyl methyltransferase</fullName>
    </alternativeName>
    <alternativeName>
        <fullName evidence="10">Protein-beta-aspartate methyltransferase</fullName>
    </alternativeName>
</protein>
<dbReference type="InterPro" id="IPR029063">
    <property type="entry name" value="SAM-dependent_MTases_sf"/>
</dbReference>
<dbReference type="EMBL" id="CP074133">
    <property type="protein sequence ID" value="QUX23254.1"/>
    <property type="molecule type" value="Genomic_DNA"/>
</dbReference>
<accession>A0ABX8BLY5</accession>
<dbReference type="RefSeq" id="WP_220564478.1">
    <property type="nucleotide sequence ID" value="NZ_CP074133.1"/>
</dbReference>
<comment type="similarity">
    <text evidence="2">Belongs to the methyltransferase superfamily. L-isoaspartyl/D-aspartyl protein methyltransferase family.</text>
</comment>
<dbReference type="Gene3D" id="3.40.50.150">
    <property type="entry name" value="Vaccinia Virus protein VP39"/>
    <property type="match status" value="1"/>
</dbReference>
<evidence type="ECO:0000256" key="2">
    <source>
        <dbReference type="ARBA" id="ARBA00005369"/>
    </source>
</evidence>
<keyword evidence="6" id="KW-0489">Methyltransferase</keyword>
<dbReference type="Proteomes" id="UP000676079">
    <property type="component" value="Chromosome"/>
</dbReference>
<name>A0ABX8BLY5_9ACTN</name>
<proteinExistence type="inferred from homology"/>
<evidence type="ECO:0000256" key="7">
    <source>
        <dbReference type="ARBA" id="ARBA00022679"/>
    </source>
</evidence>
<evidence type="ECO:0000256" key="8">
    <source>
        <dbReference type="ARBA" id="ARBA00022691"/>
    </source>
</evidence>
<dbReference type="EC" id="2.1.1.77" evidence="3"/>
<evidence type="ECO:0000256" key="5">
    <source>
        <dbReference type="ARBA" id="ARBA00022490"/>
    </source>
</evidence>
<evidence type="ECO:0000256" key="11">
    <source>
        <dbReference type="ARBA" id="ARBA00031350"/>
    </source>
</evidence>
<keyword evidence="5" id="KW-0963">Cytoplasm</keyword>
<keyword evidence="8" id="KW-0949">S-adenosyl-L-methionine</keyword>
<dbReference type="SUPFAM" id="SSF53335">
    <property type="entry name" value="S-adenosyl-L-methionine-dependent methyltransferases"/>
    <property type="match status" value="1"/>
</dbReference>
<gene>
    <name evidence="12" type="ORF">KGD84_02305</name>
</gene>
<organism evidence="12 13">
    <name type="scientific">Nocardiopsis changdeensis</name>
    <dbReference type="NCBI Taxonomy" id="2831969"/>
    <lineage>
        <taxon>Bacteria</taxon>
        <taxon>Bacillati</taxon>
        <taxon>Actinomycetota</taxon>
        <taxon>Actinomycetes</taxon>
        <taxon>Streptosporangiales</taxon>
        <taxon>Nocardiopsidaceae</taxon>
        <taxon>Nocardiopsis</taxon>
    </lineage>
</organism>
<evidence type="ECO:0000256" key="9">
    <source>
        <dbReference type="ARBA" id="ARBA00030757"/>
    </source>
</evidence>
<evidence type="ECO:0000256" key="1">
    <source>
        <dbReference type="ARBA" id="ARBA00004496"/>
    </source>
</evidence>
<evidence type="ECO:0000256" key="3">
    <source>
        <dbReference type="ARBA" id="ARBA00011890"/>
    </source>
</evidence>
<dbReference type="InterPro" id="IPR000682">
    <property type="entry name" value="PCMT"/>
</dbReference>
<evidence type="ECO:0000313" key="13">
    <source>
        <dbReference type="Proteomes" id="UP000676079"/>
    </source>
</evidence>
<dbReference type="PANTHER" id="PTHR11579">
    <property type="entry name" value="PROTEIN-L-ISOASPARTATE O-METHYLTRANSFERASE"/>
    <property type="match status" value="1"/>
</dbReference>